<dbReference type="AlphaFoldDB" id="A0A1Y2BMU7"/>
<protein>
    <submittedName>
        <fullName evidence="1">Uncharacterized protein</fullName>
    </submittedName>
</protein>
<comment type="caution">
    <text evidence="1">The sequence shown here is derived from an EMBL/GenBank/DDBJ whole genome shotgun (WGS) entry which is preliminary data.</text>
</comment>
<accession>A0A1Y2BMU7</accession>
<evidence type="ECO:0000313" key="1">
    <source>
        <dbReference type="EMBL" id="ORY36084.1"/>
    </source>
</evidence>
<dbReference type="Proteomes" id="UP000193920">
    <property type="component" value="Unassembled WGS sequence"/>
</dbReference>
<evidence type="ECO:0000313" key="2">
    <source>
        <dbReference type="Proteomes" id="UP000193920"/>
    </source>
</evidence>
<name>A0A1Y2BMU7_9FUNG</name>
<keyword evidence="2" id="KW-1185">Reference proteome</keyword>
<sequence length="360" mass="42444">MCSVNEYSREPYIYVEYWNFLHGIRLFILKNNYYFEDYKSIVESINILTEKILFRVSKLDINYKVKFLIYYSQYCYGITKNLFNSQNNEIQDSINENIGYGSDMIKNLAVGYHIRTVNSLKNLTIELKDLSNTINLNTVTHLNEILTETLKKAENYYSVYINKFPYSKEANNLYSLFMTNIVEKYMKILEEKENEFKEDEENLDPGHNEAVLYENSEGLSSLTGSNGSRRFKVLNNYENRKVYKNFLSGVSGINIAFQSPYIVSRIKYDVRLTSLGLSIDDSEVVNTYMKDLELNTDFLENVYLPLIYLKHSMESIDTYTIKIFNSDLIKEMKNENYFLNIMRIQKNARLYIDECNIFSV</sequence>
<dbReference type="EMBL" id="MCOG01000150">
    <property type="protein sequence ID" value="ORY36084.1"/>
    <property type="molecule type" value="Genomic_DNA"/>
</dbReference>
<organism evidence="1 2">
    <name type="scientific">Neocallimastix californiae</name>
    <dbReference type="NCBI Taxonomy" id="1754190"/>
    <lineage>
        <taxon>Eukaryota</taxon>
        <taxon>Fungi</taxon>
        <taxon>Fungi incertae sedis</taxon>
        <taxon>Chytridiomycota</taxon>
        <taxon>Chytridiomycota incertae sedis</taxon>
        <taxon>Neocallimastigomycetes</taxon>
        <taxon>Neocallimastigales</taxon>
        <taxon>Neocallimastigaceae</taxon>
        <taxon>Neocallimastix</taxon>
    </lineage>
</organism>
<proteinExistence type="predicted"/>
<gene>
    <name evidence="1" type="ORF">LY90DRAFT_673130</name>
</gene>
<reference evidence="1 2" key="1">
    <citation type="submission" date="2016-08" db="EMBL/GenBank/DDBJ databases">
        <title>A Parts List for Fungal Cellulosomes Revealed by Comparative Genomics.</title>
        <authorList>
            <consortium name="DOE Joint Genome Institute"/>
            <person name="Haitjema C.H."/>
            <person name="Gilmore S.P."/>
            <person name="Henske J.K."/>
            <person name="Solomon K.V."/>
            <person name="De Groot R."/>
            <person name="Kuo A."/>
            <person name="Mondo S.J."/>
            <person name="Salamov A.A."/>
            <person name="Labutti K."/>
            <person name="Zhao Z."/>
            <person name="Chiniquy J."/>
            <person name="Barry K."/>
            <person name="Brewer H.M."/>
            <person name="Purvine S.O."/>
            <person name="Wright A.T."/>
            <person name="Boxma B."/>
            <person name="Van Alen T."/>
            <person name="Hackstein J.H."/>
            <person name="Baker S.E."/>
            <person name="Grigoriev I.V."/>
            <person name="O'Malley M.A."/>
        </authorList>
    </citation>
    <scope>NUCLEOTIDE SEQUENCE [LARGE SCALE GENOMIC DNA]</scope>
    <source>
        <strain evidence="1 2">G1</strain>
    </source>
</reference>